<dbReference type="GO" id="GO:0030288">
    <property type="term" value="C:outer membrane-bounded periplasmic space"/>
    <property type="evidence" value="ECO:0007669"/>
    <property type="project" value="TreeGrafter"/>
</dbReference>
<comment type="subcellular location">
    <subcellularLocation>
        <location evidence="1">Periplasm</location>
    </subcellularLocation>
</comment>
<dbReference type="GO" id="GO:0042938">
    <property type="term" value="P:dipeptide transport"/>
    <property type="evidence" value="ECO:0007669"/>
    <property type="project" value="TreeGrafter"/>
</dbReference>
<keyword evidence="4" id="KW-0812">Transmembrane</keyword>
<accession>A0A7C1F3B6</accession>
<dbReference type="SUPFAM" id="SSF53850">
    <property type="entry name" value="Periplasmic binding protein-like II"/>
    <property type="match status" value="1"/>
</dbReference>
<comment type="similarity">
    <text evidence="2">Belongs to the bacterial solute-binding protein 5 family.</text>
</comment>
<dbReference type="PANTHER" id="PTHR30290">
    <property type="entry name" value="PERIPLASMIC BINDING COMPONENT OF ABC TRANSPORTER"/>
    <property type="match status" value="1"/>
</dbReference>
<dbReference type="AlphaFoldDB" id="A0A7C1F3B6"/>
<proteinExistence type="inferred from homology"/>
<dbReference type="EMBL" id="DSMV01000078">
    <property type="protein sequence ID" value="HDW51345.1"/>
    <property type="molecule type" value="Genomic_DNA"/>
</dbReference>
<dbReference type="InterPro" id="IPR039424">
    <property type="entry name" value="SBP_5"/>
</dbReference>
<dbReference type="InterPro" id="IPR000914">
    <property type="entry name" value="SBP_5_dom"/>
</dbReference>
<dbReference type="Gene3D" id="3.10.105.10">
    <property type="entry name" value="Dipeptide-binding Protein, Domain 3"/>
    <property type="match status" value="1"/>
</dbReference>
<keyword evidence="3" id="KW-0732">Signal</keyword>
<keyword evidence="4" id="KW-1133">Transmembrane helix</keyword>
<dbReference type="Gene3D" id="3.40.190.10">
    <property type="entry name" value="Periplasmic binding protein-like II"/>
    <property type="match status" value="1"/>
</dbReference>
<comment type="caution">
    <text evidence="6">The sequence shown here is derived from an EMBL/GenBank/DDBJ whole genome shotgun (WGS) entry which is preliminary data.</text>
</comment>
<reference evidence="6" key="1">
    <citation type="journal article" date="2020" name="mSystems">
        <title>Genome- and Community-Level Interaction Insights into Carbon Utilization and Element Cycling Functions of Hydrothermarchaeota in Hydrothermal Sediment.</title>
        <authorList>
            <person name="Zhou Z."/>
            <person name="Liu Y."/>
            <person name="Xu W."/>
            <person name="Pan J."/>
            <person name="Luo Z.H."/>
            <person name="Li M."/>
        </authorList>
    </citation>
    <scope>NUCLEOTIDE SEQUENCE [LARGE SCALE GENOMIC DNA]</scope>
    <source>
        <strain evidence="6">SpSt-301</strain>
    </source>
</reference>
<evidence type="ECO:0000256" key="1">
    <source>
        <dbReference type="ARBA" id="ARBA00004418"/>
    </source>
</evidence>
<dbReference type="GO" id="GO:1904680">
    <property type="term" value="F:peptide transmembrane transporter activity"/>
    <property type="evidence" value="ECO:0007669"/>
    <property type="project" value="TreeGrafter"/>
</dbReference>
<evidence type="ECO:0000313" key="6">
    <source>
        <dbReference type="EMBL" id="HDW51345.1"/>
    </source>
</evidence>
<evidence type="ECO:0000256" key="2">
    <source>
        <dbReference type="ARBA" id="ARBA00005695"/>
    </source>
</evidence>
<name>A0A7C1F3B6_9THEO</name>
<feature type="domain" description="Solute-binding protein family 5" evidence="5">
    <location>
        <begin position="93"/>
        <end position="314"/>
    </location>
</feature>
<evidence type="ECO:0000259" key="5">
    <source>
        <dbReference type="Pfam" id="PF00496"/>
    </source>
</evidence>
<organism evidence="6">
    <name type="scientific">Ammonifex degensii</name>
    <dbReference type="NCBI Taxonomy" id="42838"/>
    <lineage>
        <taxon>Bacteria</taxon>
        <taxon>Bacillati</taxon>
        <taxon>Bacillota</taxon>
        <taxon>Clostridia</taxon>
        <taxon>Thermoanaerobacterales</taxon>
        <taxon>Thermoanaerobacteraceae</taxon>
        <taxon>Ammonifex</taxon>
    </lineage>
</organism>
<dbReference type="Gene3D" id="3.90.76.10">
    <property type="entry name" value="Dipeptide-binding Protein, Domain 1"/>
    <property type="match status" value="1"/>
</dbReference>
<feature type="transmembrane region" description="Helical" evidence="4">
    <location>
        <begin position="24"/>
        <end position="41"/>
    </location>
</feature>
<evidence type="ECO:0000256" key="4">
    <source>
        <dbReference type="SAM" id="Phobius"/>
    </source>
</evidence>
<gene>
    <name evidence="6" type="ORF">ENQ35_01150</name>
</gene>
<dbReference type="Pfam" id="PF00496">
    <property type="entry name" value="SBP_bac_5"/>
    <property type="match status" value="1"/>
</dbReference>
<dbReference type="PANTHER" id="PTHR30290:SF32">
    <property type="entry name" value="GLUTATHIONE-BINDING PROTEIN GSIB"/>
    <property type="match status" value="1"/>
</dbReference>
<sequence>MYGEENSEAYYPARAPKTFPPKRFFLFAVFICFVFALFYLYNRFPSLPPQITVAASTIPVNIIPETLPDTQTGSLLPNIFEGLVRFRRGNCDVEPCLAESYRVSPDGRSWIFILRQGVRCHNGHLLTAPTVVAAFTRKHSAATKSQYLRLLFGMIARIEAPDQRQVIFHLKYPYAPFLRNLALPQAAIYLPGTPPVGTGPYKVESVGQSTLLLKAHATYWGSKPSVARVLIRAVPDPNQRLRLLQKRKAAIALDIPLTAANRLPSATLTKTTGLAVGYLGFYTEKPPFTNPTVRRALARLIDRSALCRNLYGGFFVFSHRALTAAR</sequence>
<evidence type="ECO:0000256" key="3">
    <source>
        <dbReference type="ARBA" id="ARBA00022729"/>
    </source>
</evidence>
<keyword evidence="4" id="KW-0472">Membrane</keyword>
<protein>
    <recommendedName>
        <fullName evidence="5">Solute-binding protein family 5 domain-containing protein</fullName>
    </recommendedName>
</protein>